<evidence type="ECO:0000256" key="4">
    <source>
        <dbReference type="ARBA" id="ARBA00023163"/>
    </source>
</evidence>
<accession>A0A6S6SPX3</accession>
<feature type="domain" description="RNA polymerase sigma factor 70 region 4 type 2" evidence="6">
    <location>
        <begin position="137"/>
        <end position="188"/>
    </location>
</feature>
<dbReference type="GO" id="GO:0006352">
    <property type="term" value="P:DNA-templated transcription initiation"/>
    <property type="evidence" value="ECO:0007669"/>
    <property type="project" value="InterPro"/>
</dbReference>
<evidence type="ECO:0000313" key="7">
    <source>
        <dbReference type="EMBL" id="CAA6808242.1"/>
    </source>
</evidence>
<dbReference type="SUPFAM" id="SSF88659">
    <property type="entry name" value="Sigma3 and sigma4 domains of RNA polymerase sigma factors"/>
    <property type="match status" value="1"/>
</dbReference>
<evidence type="ECO:0000256" key="1">
    <source>
        <dbReference type="ARBA" id="ARBA00010641"/>
    </source>
</evidence>
<dbReference type="Gene3D" id="1.10.1740.10">
    <property type="match status" value="1"/>
</dbReference>
<dbReference type="SUPFAM" id="SSF88946">
    <property type="entry name" value="Sigma2 domain of RNA polymerase sigma factors"/>
    <property type="match status" value="1"/>
</dbReference>
<proteinExistence type="inferred from homology"/>
<gene>
    <name evidence="7" type="ORF">HELGO_WM12742</name>
</gene>
<dbReference type="PANTHER" id="PTHR43133:SF32">
    <property type="entry name" value="BLR3042 PROTEIN"/>
    <property type="match status" value="1"/>
</dbReference>
<dbReference type="GO" id="GO:0016987">
    <property type="term" value="F:sigma factor activity"/>
    <property type="evidence" value="ECO:0007669"/>
    <property type="project" value="UniProtKB-KW"/>
</dbReference>
<comment type="similarity">
    <text evidence="1">Belongs to the sigma-70 factor family. ECF subfamily.</text>
</comment>
<dbReference type="AlphaFoldDB" id="A0A6S6SPX3"/>
<feature type="domain" description="RNA polymerase sigma-70 region 2" evidence="5">
    <location>
        <begin position="38"/>
        <end position="105"/>
    </location>
</feature>
<dbReference type="InterPro" id="IPR014284">
    <property type="entry name" value="RNA_pol_sigma-70_dom"/>
</dbReference>
<dbReference type="CDD" id="cd06171">
    <property type="entry name" value="Sigma70_r4"/>
    <property type="match status" value="1"/>
</dbReference>
<dbReference type="NCBIfam" id="TIGR02937">
    <property type="entry name" value="sigma70-ECF"/>
    <property type="match status" value="1"/>
</dbReference>
<sequence>MFQRSEKKQKSLTVSEDASDVVLVELVASGSEPAFEILYRRHSATVITFCSRMLNGDVPLAADIADEAFFEVWKSAKNFQSKSKPLTWIHSIARNKLVDYLRKNSSGKLDVEKLQISLEGYQKSSEEIHGNQTFFEDVVRFMDKLSDEHKEIITMAYFQELSIKEIASALIISENTVKTRMFYARKRLQSILSKAGISGDEYDFS</sequence>
<name>A0A6S6SPX3_9GAMM</name>
<dbReference type="InterPro" id="IPR036388">
    <property type="entry name" value="WH-like_DNA-bd_sf"/>
</dbReference>
<dbReference type="EMBL" id="CACVAY010000036">
    <property type="protein sequence ID" value="CAA6808242.1"/>
    <property type="molecule type" value="Genomic_DNA"/>
</dbReference>
<dbReference type="InterPro" id="IPR013249">
    <property type="entry name" value="RNA_pol_sigma70_r4_t2"/>
</dbReference>
<dbReference type="InterPro" id="IPR013325">
    <property type="entry name" value="RNA_pol_sigma_r2"/>
</dbReference>
<dbReference type="Pfam" id="PF04542">
    <property type="entry name" value="Sigma70_r2"/>
    <property type="match status" value="1"/>
</dbReference>
<dbReference type="Gene3D" id="1.10.10.10">
    <property type="entry name" value="Winged helix-like DNA-binding domain superfamily/Winged helix DNA-binding domain"/>
    <property type="match status" value="1"/>
</dbReference>
<dbReference type="GO" id="GO:0003677">
    <property type="term" value="F:DNA binding"/>
    <property type="evidence" value="ECO:0007669"/>
    <property type="project" value="InterPro"/>
</dbReference>
<keyword evidence="3" id="KW-0731">Sigma factor</keyword>
<dbReference type="PANTHER" id="PTHR43133">
    <property type="entry name" value="RNA POLYMERASE ECF-TYPE SIGMA FACTO"/>
    <property type="match status" value="1"/>
</dbReference>
<evidence type="ECO:0000256" key="3">
    <source>
        <dbReference type="ARBA" id="ARBA00023082"/>
    </source>
</evidence>
<keyword evidence="2" id="KW-0805">Transcription regulation</keyword>
<dbReference type="InterPro" id="IPR007627">
    <property type="entry name" value="RNA_pol_sigma70_r2"/>
</dbReference>
<evidence type="ECO:0000259" key="5">
    <source>
        <dbReference type="Pfam" id="PF04542"/>
    </source>
</evidence>
<protein>
    <submittedName>
        <fullName evidence="7">RNA polymerase subunit sigma-24</fullName>
    </submittedName>
</protein>
<dbReference type="InterPro" id="IPR013324">
    <property type="entry name" value="RNA_pol_sigma_r3/r4-like"/>
</dbReference>
<evidence type="ECO:0000256" key="2">
    <source>
        <dbReference type="ARBA" id="ARBA00023015"/>
    </source>
</evidence>
<organism evidence="7">
    <name type="scientific">uncultured Thiotrichaceae bacterium</name>
    <dbReference type="NCBI Taxonomy" id="298394"/>
    <lineage>
        <taxon>Bacteria</taxon>
        <taxon>Pseudomonadati</taxon>
        <taxon>Pseudomonadota</taxon>
        <taxon>Gammaproteobacteria</taxon>
        <taxon>Thiotrichales</taxon>
        <taxon>Thiotrichaceae</taxon>
        <taxon>environmental samples</taxon>
    </lineage>
</organism>
<dbReference type="Pfam" id="PF08281">
    <property type="entry name" value="Sigma70_r4_2"/>
    <property type="match status" value="1"/>
</dbReference>
<evidence type="ECO:0000259" key="6">
    <source>
        <dbReference type="Pfam" id="PF08281"/>
    </source>
</evidence>
<dbReference type="InterPro" id="IPR039425">
    <property type="entry name" value="RNA_pol_sigma-70-like"/>
</dbReference>
<keyword evidence="4" id="KW-0804">Transcription</keyword>
<reference evidence="7" key="1">
    <citation type="submission" date="2020-01" db="EMBL/GenBank/DDBJ databases">
        <authorList>
            <person name="Meier V. D."/>
            <person name="Meier V D."/>
        </authorList>
    </citation>
    <scope>NUCLEOTIDE SEQUENCE</scope>
    <source>
        <strain evidence="7">HLG_WM_MAG_07</strain>
    </source>
</reference>